<keyword evidence="4" id="KW-1185">Reference proteome</keyword>
<evidence type="ECO:0000313" key="4">
    <source>
        <dbReference type="Proteomes" id="UP001201812"/>
    </source>
</evidence>
<feature type="chain" id="PRO_5042196011" evidence="2">
    <location>
        <begin position="24"/>
        <end position="209"/>
    </location>
</feature>
<evidence type="ECO:0000313" key="3">
    <source>
        <dbReference type="EMBL" id="KAI1706637.1"/>
    </source>
</evidence>
<protein>
    <submittedName>
        <fullName evidence="3">Uncharacterized protein</fullName>
    </submittedName>
</protein>
<feature type="transmembrane region" description="Helical" evidence="1">
    <location>
        <begin position="169"/>
        <end position="191"/>
    </location>
</feature>
<gene>
    <name evidence="3" type="ORF">DdX_12846</name>
</gene>
<sequence>MMMFRITLALLVLLGITVKSVYAADTNPDLNIVRALKGDVDLELNSTDIIAQINETGAAIDPSNGTFTPSPLINGSKSSVDVISTVSLRPSSASSLAPSSVLTSSQRPSTLKILPVPEDDCPKTCRRPFVLLYFIFAECQYEKKTTPKPGLEDVTNVSEQGKCVRYLNFWVFFLLFLFPLLLIGVFIAYFFRVVKPQIGNGRTFRWCYV</sequence>
<accession>A0AAD4MXR8</accession>
<organism evidence="3 4">
    <name type="scientific">Ditylenchus destructor</name>
    <dbReference type="NCBI Taxonomy" id="166010"/>
    <lineage>
        <taxon>Eukaryota</taxon>
        <taxon>Metazoa</taxon>
        <taxon>Ecdysozoa</taxon>
        <taxon>Nematoda</taxon>
        <taxon>Chromadorea</taxon>
        <taxon>Rhabditida</taxon>
        <taxon>Tylenchina</taxon>
        <taxon>Tylenchomorpha</taxon>
        <taxon>Sphaerularioidea</taxon>
        <taxon>Anguinidae</taxon>
        <taxon>Anguininae</taxon>
        <taxon>Ditylenchus</taxon>
    </lineage>
</organism>
<feature type="signal peptide" evidence="2">
    <location>
        <begin position="1"/>
        <end position="23"/>
    </location>
</feature>
<keyword evidence="1" id="KW-0472">Membrane</keyword>
<reference evidence="3" key="1">
    <citation type="submission" date="2022-01" db="EMBL/GenBank/DDBJ databases">
        <title>Genome Sequence Resource for Two Populations of Ditylenchus destructor, the Migratory Endoparasitic Phytonematode.</title>
        <authorList>
            <person name="Zhang H."/>
            <person name="Lin R."/>
            <person name="Xie B."/>
        </authorList>
    </citation>
    <scope>NUCLEOTIDE SEQUENCE</scope>
    <source>
        <strain evidence="3">BazhouSP</strain>
    </source>
</reference>
<evidence type="ECO:0000256" key="2">
    <source>
        <dbReference type="SAM" id="SignalP"/>
    </source>
</evidence>
<dbReference type="EMBL" id="JAKKPZ010000046">
    <property type="protein sequence ID" value="KAI1706637.1"/>
    <property type="molecule type" value="Genomic_DNA"/>
</dbReference>
<dbReference type="Proteomes" id="UP001201812">
    <property type="component" value="Unassembled WGS sequence"/>
</dbReference>
<proteinExistence type="predicted"/>
<keyword evidence="1" id="KW-1133">Transmembrane helix</keyword>
<evidence type="ECO:0000256" key="1">
    <source>
        <dbReference type="SAM" id="Phobius"/>
    </source>
</evidence>
<name>A0AAD4MXR8_9BILA</name>
<keyword evidence="2" id="KW-0732">Signal</keyword>
<keyword evidence="1" id="KW-0812">Transmembrane</keyword>
<dbReference type="AlphaFoldDB" id="A0AAD4MXR8"/>
<comment type="caution">
    <text evidence="3">The sequence shown here is derived from an EMBL/GenBank/DDBJ whole genome shotgun (WGS) entry which is preliminary data.</text>
</comment>